<reference evidence="4 6" key="1">
    <citation type="journal article" date="2015" name="Int. J. Syst. Evol. Microbiol.">
        <title>Complete genome sequence of Salinicoccus halodurans H3B36, isolated from the Qaidam Basin in China.</title>
        <authorList>
            <person name="Jiang K."/>
            <person name="Xue Y."/>
            <person name="Ma Y."/>
        </authorList>
    </citation>
    <scope>NUCLEOTIDE SEQUENCE [LARGE SCALE GENOMIC DNA]</scope>
    <source>
        <strain evidence="4 6">H3B36</strain>
    </source>
</reference>
<dbReference type="PANTHER" id="PTHR33620">
    <property type="entry name" value="UREASE ACCESSORY PROTEIN F"/>
    <property type="match status" value="1"/>
</dbReference>
<dbReference type="PIRSF" id="PIRSF009467">
    <property type="entry name" value="Ureas_acces_UreF"/>
    <property type="match status" value="1"/>
</dbReference>
<protein>
    <recommendedName>
        <fullName evidence="3">Urease accessory protein UreF</fullName>
    </recommendedName>
</protein>
<evidence type="ECO:0000256" key="3">
    <source>
        <dbReference type="HAMAP-Rule" id="MF_01385"/>
    </source>
</evidence>
<dbReference type="PANTHER" id="PTHR33620:SF1">
    <property type="entry name" value="UREASE ACCESSORY PROTEIN F"/>
    <property type="match status" value="1"/>
</dbReference>
<dbReference type="Proteomes" id="UP000034029">
    <property type="component" value="Chromosome"/>
</dbReference>
<dbReference type="InterPro" id="IPR002639">
    <property type="entry name" value="UreF"/>
</dbReference>
<proteinExistence type="inferred from homology"/>
<dbReference type="KEGG" id="shv:AAT16_11240"/>
<comment type="subunit">
    <text evidence="3">UreD, UreF and UreG form a complex that acts as a GTP-hydrolysis-dependent molecular chaperone, activating the urease apoprotein by helping to assemble the nickel containing metallocenter of UreC. The UreE protein probably delivers the nickel.</text>
</comment>
<dbReference type="HAMAP" id="MF_01385">
    <property type="entry name" value="UreF"/>
    <property type="match status" value="1"/>
</dbReference>
<evidence type="ECO:0000313" key="6">
    <source>
        <dbReference type="Proteomes" id="UP000034029"/>
    </source>
</evidence>
<keyword evidence="1 3" id="KW-0996">Nickel insertion</keyword>
<dbReference type="GO" id="GO:0005737">
    <property type="term" value="C:cytoplasm"/>
    <property type="evidence" value="ECO:0007669"/>
    <property type="project" value="UniProtKB-SubCell"/>
</dbReference>
<evidence type="ECO:0000256" key="2">
    <source>
        <dbReference type="ARBA" id="ARBA00023186"/>
    </source>
</evidence>
<dbReference type="RefSeq" id="WP_046790896.1">
    <property type="nucleotide sequence ID" value="NZ_CP011366.1"/>
</dbReference>
<sequence length="228" mass="25658">MTNNALSLFQLCDSNFPTGSFSHSFGLETYIQKDKVVDAETFSGWLKVYLHEQLAYADGLAARIVYEALEQDDLDKVWEMDRILTVQNLAKESRDGTQRMGDRMLDIAESIYNIPILSAYRKRLKNKQSFGHSAIVFTMVGHYLGVEKKTTIVYYLYSTIAALVQNAVRAIPLGQTAGQKVIYAFQEELKAAGDRIIGLDEMEFGVVAPGLEISQMQHERVGIRIFSS</sequence>
<keyword evidence="3" id="KW-0963">Cytoplasm</keyword>
<dbReference type="AlphaFoldDB" id="A0A0F7HNI8"/>
<dbReference type="Pfam" id="PF01730">
    <property type="entry name" value="UreF"/>
    <property type="match status" value="1"/>
</dbReference>
<dbReference type="InterPro" id="IPR038277">
    <property type="entry name" value="UreF_sf"/>
</dbReference>
<keyword evidence="2 3" id="KW-0143">Chaperone</keyword>
<gene>
    <name evidence="3" type="primary">ureF</name>
    <name evidence="4" type="ORF">AAT16_11240</name>
    <name evidence="5" type="ORF">SAMN05216235_2199</name>
</gene>
<keyword evidence="6" id="KW-1185">Reference proteome</keyword>
<dbReference type="GO" id="GO:0016151">
    <property type="term" value="F:nickel cation binding"/>
    <property type="evidence" value="ECO:0007669"/>
    <property type="project" value="UniProtKB-UniRule"/>
</dbReference>
<reference evidence="6" key="2">
    <citation type="submission" date="2015-04" db="EMBL/GenBank/DDBJ databases">
        <title>Complete genome sequence of Salinicoccus halodurans strain H3B36, isolated from the Qaidam basin of China.</title>
        <authorList>
            <person name="Ma Y."/>
            <person name="Jiang K."/>
            <person name="Xue Y."/>
        </authorList>
    </citation>
    <scope>NUCLEOTIDE SEQUENCE [LARGE SCALE GENOMIC DNA]</scope>
    <source>
        <strain evidence="6">H3B36</strain>
    </source>
</reference>
<accession>A0A0F7HNI8</accession>
<dbReference type="OrthoDB" id="9798772at2"/>
<comment type="function">
    <text evidence="3">Required for maturation of urease via the functional incorporation of the urease nickel metallocenter.</text>
</comment>
<dbReference type="Gene3D" id="1.10.4190.10">
    <property type="entry name" value="Urease accessory protein UreF"/>
    <property type="match status" value="1"/>
</dbReference>
<organism evidence="5 7">
    <name type="scientific">Salinicoccus halodurans</name>
    <dbReference type="NCBI Taxonomy" id="407035"/>
    <lineage>
        <taxon>Bacteria</taxon>
        <taxon>Bacillati</taxon>
        <taxon>Bacillota</taxon>
        <taxon>Bacilli</taxon>
        <taxon>Bacillales</taxon>
        <taxon>Staphylococcaceae</taxon>
        <taxon>Salinicoccus</taxon>
    </lineage>
</organism>
<evidence type="ECO:0000313" key="5">
    <source>
        <dbReference type="EMBL" id="SFK88103.1"/>
    </source>
</evidence>
<dbReference type="Proteomes" id="UP000183090">
    <property type="component" value="Unassembled WGS sequence"/>
</dbReference>
<comment type="subcellular location">
    <subcellularLocation>
        <location evidence="3">Cytoplasm</location>
    </subcellularLocation>
</comment>
<evidence type="ECO:0000313" key="4">
    <source>
        <dbReference type="EMBL" id="AKG74717.1"/>
    </source>
</evidence>
<dbReference type="EMBL" id="FOTB01000005">
    <property type="protein sequence ID" value="SFK88103.1"/>
    <property type="molecule type" value="Genomic_DNA"/>
</dbReference>
<comment type="similarity">
    <text evidence="3">Belongs to the UreF family.</text>
</comment>
<evidence type="ECO:0000313" key="7">
    <source>
        <dbReference type="Proteomes" id="UP000183090"/>
    </source>
</evidence>
<evidence type="ECO:0000256" key="1">
    <source>
        <dbReference type="ARBA" id="ARBA00022988"/>
    </source>
</evidence>
<dbReference type="EMBL" id="CP011366">
    <property type="protein sequence ID" value="AKG74717.1"/>
    <property type="molecule type" value="Genomic_DNA"/>
</dbReference>
<name>A0A0F7HNI8_9STAP</name>
<reference evidence="5 7" key="3">
    <citation type="submission" date="2016-10" db="EMBL/GenBank/DDBJ databases">
        <authorList>
            <person name="Varghese N."/>
            <person name="Submissions S."/>
        </authorList>
    </citation>
    <scope>NUCLEOTIDE SEQUENCE [LARGE SCALE GENOMIC DNA]</scope>
    <source>
        <strain evidence="5 7">CGMCC 1.6501</strain>
    </source>
</reference>